<dbReference type="EMBL" id="JAGKQM010000003">
    <property type="protein sequence ID" value="KAH0931240.1"/>
    <property type="molecule type" value="Genomic_DNA"/>
</dbReference>
<name>A0ABQ8DRV9_BRANA</name>
<dbReference type="Proteomes" id="UP000824890">
    <property type="component" value="Unassembled WGS sequence"/>
</dbReference>
<comment type="caution">
    <text evidence="1">The sequence shown here is derived from an EMBL/GenBank/DDBJ whole genome shotgun (WGS) entry which is preliminary data.</text>
</comment>
<accession>A0ABQ8DRV9</accession>
<protein>
    <submittedName>
        <fullName evidence="1">Uncharacterized protein</fullName>
    </submittedName>
</protein>
<reference evidence="1 2" key="1">
    <citation type="submission" date="2021-05" db="EMBL/GenBank/DDBJ databases">
        <title>Genome Assembly of Synthetic Allotetraploid Brassica napus Reveals Homoeologous Exchanges between Subgenomes.</title>
        <authorList>
            <person name="Davis J.T."/>
        </authorList>
    </citation>
    <scope>NUCLEOTIDE SEQUENCE [LARGE SCALE GENOMIC DNA]</scope>
    <source>
        <strain evidence="2">cv. Da-Ae</strain>
        <tissue evidence="1">Seedling</tissue>
    </source>
</reference>
<keyword evidence="2" id="KW-1185">Reference proteome</keyword>
<proteinExistence type="predicted"/>
<gene>
    <name evidence="1" type="ORF">HID58_008357</name>
</gene>
<evidence type="ECO:0000313" key="2">
    <source>
        <dbReference type="Proteomes" id="UP000824890"/>
    </source>
</evidence>
<evidence type="ECO:0000313" key="1">
    <source>
        <dbReference type="EMBL" id="KAH0931240.1"/>
    </source>
</evidence>
<sequence length="59" mass="6357">MVFDGSRDGGAVHVNFPQSGTGRLKHDWILQGELFARAGLSRELLEDVEAGLSSTLTLT</sequence>
<organism evidence="1 2">
    <name type="scientific">Brassica napus</name>
    <name type="common">Rape</name>
    <dbReference type="NCBI Taxonomy" id="3708"/>
    <lineage>
        <taxon>Eukaryota</taxon>
        <taxon>Viridiplantae</taxon>
        <taxon>Streptophyta</taxon>
        <taxon>Embryophyta</taxon>
        <taxon>Tracheophyta</taxon>
        <taxon>Spermatophyta</taxon>
        <taxon>Magnoliopsida</taxon>
        <taxon>eudicotyledons</taxon>
        <taxon>Gunneridae</taxon>
        <taxon>Pentapetalae</taxon>
        <taxon>rosids</taxon>
        <taxon>malvids</taxon>
        <taxon>Brassicales</taxon>
        <taxon>Brassicaceae</taxon>
        <taxon>Brassiceae</taxon>
        <taxon>Brassica</taxon>
    </lineage>
</organism>